<name>A0A2M8J376_9RHOB</name>
<evidence type="ECO:0000313" key="1">
    <source>
        <dbReference type="EMBL" id="PJE37224.1"/>
    </source>
</evidence>
<dbReference type="RefSeq" id="WP_100161999.1">
    <property type="nucleotide sequence ID" value="NZ_PGTB01000019.1"/>
</dbReference>
<keyword evidence="2" id="KW-1185">Reference proteome</keyword>
<evidence type="ECO:0000313" key="2">
    <source>
        <dbReference type="Proteomes" id="UP000231553"/>
    </source>
</evidence>
<accession>A0A2M8J376</accession>
<gene>
    <name evidence="1" type="ORF">CVM52_08065</name>
</gene>
<dbReference type="Proteomes" id="UP000231553">
    <property type="component" value="Unassembled WGS sequence"/>
</dbReference>
<protein>
    <submittedName>
        <fullName evidence="1">Uncharacterized protein</fullName>
    </submittedName>
</protein>
<reference evidence="1 2" key="1">
    <citation type="journal article" date="2018" name="Int. J. Syst. Evol. Microbiol.">
        <title>Pseudooceanicola lipolyticus sp. nov., a marine alphaproteobacterium, reclassification of Oceanicola flagellatus as Pseudooceanicola flagellatus comb. nov. and emended description of the genus Pseudooceanicola.</title>
        <authorList>
            <person name="Huang M.-M."/>
            <person name="Guo L.-L."/>
            <person name="Wu Y.-H."/>
            <person name="Lai Q.-L."/>
            <person name="Shao Z.-Z."/>
            <person name="Wang C.-S."/>
            <person name="Wu M."/>
            <person name="Xu X.-W."/>
        </authorList>
    </citation>
    <scope>NUCLEOTIDE SEQUENCE [LARGE SCALE GENOMIC DNA]</scope>
    <source>
        <strain evidence="1 2">157</strain>
    </source>
</reference>
<dbReference type="EMBL" id="PGTB01000019">
    <property type="protein sequence ID" value="PJE37224.1"/>
    <property type="molecule type" value="Genomic_DNA"/>
</dbReference>
<proteinExistence type="predicted"/>
<sequence>MVKRDNPEKRRHETWRKCILARAEAALAGYSPQYKAQMLAHYRRSFDPGPEYFPYGHYLYIATPVRILAVRSTGLKAGAQIFDPATQSLKFANSYLSKIEWDRDCETEEITEADFLVLCLAAAARMREQRIRKATKA</sequence>
<comment type="caution">
    <text evidence="1">The sequence shown here is derived from an EMBL/GenBank/DDBJ whole genome shotgun (WGS) entry which is preliminary data.</text>
</comment>
<dbReference type="AlphaFoldDB" id="A0A2M8J376"/>
<organism evidence="1 2">
    <name type="scientific">Pseudooceanicola lipolyticus</name>
    <dbReference type="NCBI Taxonomy" id="2029104"/>
    <lineage>
        <taxon>Bacteria</taxon>
        <taxon>Pseudomonadati</taxon>
        <taxon>Pseudomonadota</taxon>
        <taxon>Alphaproteobacteria</taxon>
        <taxon>Rhodobacterales</taxon>
        <taxon>Paracoccaceae</taxon>
        <taxon>Pseudooceanicola</taxon>
    </lineage>
</organism>